<dbReference type="AlphaFoldDB" id="A0A9P7FMB8"/>
<keyword evidence="3" id="KW-1185">Reference proteome</keyword>
<protein>
    <submittedName>
        <fullName evidence="2">Uncharacterized protein</fullName>
    </submittedName>
</protein>
<dbReference type="RefSeq" id="XP_041300363.1">
    <property type="nucleotide sequence ID" value="XM_041434944.1"/>
</dbReference>
<dbReference type="OrthoDB" id="2666835at2759"/>
<dbReference type="EMBL" id="JABBWM010000001">
    <property type="protein sequence ID" value="KAG2120987.1"/>
    <property type="molecule type" value="Genomic_DNA"/>
</dbReference>
<gene>
    <name evidence="2" type="ORF">F5147DRAFT_663918</name>
</gene>
<reference evidence="2" key="1">
    <citation type="journal article" date="2020" name="New Phytol.">
        <title>Comparative genomics reveals dynamic genome evolution in host specialist ectomycorrhizal fungi.</title>
        <authorList>
            <person name="Lofgren L.A."/>
            <person name="Nguyen N.H."/>
            <person name="Vilgalys R."/>
            <person name="Ruytinx J."/>
            <person name="Liao H.L."/>
            <person name="Branco S."/>
            <person name="Kuo A."/>
            <person name="LaButti K."/>
            <person name="Lipzen A."/>
            <person name="Andreopoulos W."/>
            <person name="Pangilinan J."/>
            <person name="Riley R."/>
            <person name="Hundley H."/>
            <person name="Na H."/>
            <person name="Barry K."/>
            <person name="Grigoriev I.V."/>
            <person name="Stajich J.E."/>
            <person name="Kennedy P.G."/>
        </authorList>
    </citation>
    <scope>NUCLEOTIDE SEQUENCE</scope>
    <source>
        <strain evidence="2">FC423</strain>
    </source>
</reference>
<comment type="caution">
    <text evidence="2">The sequence shown here is derived from an EMBL/GenBank/DDBJ whole genome shotgun (WGS) entry which is preliminary data.</text>
</comment>
<feature type="region of interest" description="Disordered" evidence="1">
    <location>
        <begin position="1"/>
        <end position="24"/>
    </location>
</feature>
<sequence length="226" mass="24740">MHTCRRSRSSRSSDTSYDSSDDDTIAPILPPSILRDLSFYVKSAKERPAPYKRVSPNIIERFCGEECSGCNGSTSLLDSPKDKARLERRMQSLSPEARAQAVIAIGANVEWRRARAVAAALQIDAIVEHKKFMYLTLASEATSYANAVSESLETSIETLVDGTLDELDDRERCSVSVYELEAAAFTNADKELDVAESLTCAYFHVPADNVIAGSSVASSAPHGRRR</sequence>
<dbReference type="Proteomes" id="UP000823399">
    <property type="component" value="Unassembled WGS sequence"/>
</dbReference>
<proteinExistence type="predicted"/>
<name>A0A9P7FMB8_9AGAM</name>
<evidence type="ECO:0000256" key="1">
    <source>
        <dbReference type="SAM" id="MobiDB-lite"/>
    </source>
</evidence>
<accession>A0A9P7FMB8</accession>
<organism evidence="2 3">
    <name type="scientific">Suillus discolor</name>
    <dbReference type="NCBI Taxonomy" id="1912936"/>
    <lineage>
        <taxon>Eukaryota</taxon>
        <taxon>Fungi</taxon>
        <taxon>Dikarya</taxon>
        <taxon>Basidiomycota</taxon>
        <taxon>Agaricomycotina</taxon>
        <taxon>Agaricomycetes</taxon>
        <taxon>Agaricomycetidae</taxon>
        <taxon>Boletales</taxon>
        <taxon>Suillineae</taxon>
        <taxon>Suillaceae</taxon>
        <taxon>Suillus</taxon>
    </lineage>
</organism>
<evidence type="ECO:0000313" key="3">
    <source>
        <dbReference type="Proteomes" id="UP000823399"/>
    </source>
</evidence>
<evidence type="ECO:0000313" key="2">
    <source>
        <dbReference type="EMBL" id="KAG2120987.1"/>
    </source>
</evidence>
<dbReference type="GeneID" id="64697203"/>